<name>A0ABN6XCT2_9CELL</name>
<evidence type="ECO:0000256" key="1">
    <source>
        <dbReference type="ARBA" id="ARBA00010928"/>
    </source>
</evidence>
<gene>
    <name evidence="4" type="ORF">GCM10025865_06550</name>
</gene>
<accession>A0ABN6XCT2</accession>
<dbReference type="InterPro" id="IPR051450">
    <property type="entry name" value="Gfo/Idh/MocA_Oxidoreductases"/>
</dbReference>
<comment type="similarity">
    <text evidence="1">Belongs to the Gfo/Idh/MocA family.</text>
</comment>
<dbReference type="PANTHER" id="PTHR43377">
    <property type="entry name" value="BILIVERDIN REDUCTASE A"/>
    <property type="match status" value="1"/>
</dbReference>
<organism evidence="4 5">
    <name type="scientific">Paraoerskovia sediminicola</name>
    <dbReference type="NCBI Taxonomy" id="1138587"/>
    <lineage>
        <taxon>Bacteria</taxon>
        <taxon>Bacillati</taxon>
        <taxon>Actinomycetota</taxon>
        <taxon>Actinomycetes</taxon>
        <taxon>Micrococcales</taxon>
        <taxon>Cellulomonadaceae</taxon>
        <taxon>Paraoerskovia</taxon>
    </lineage>
</organism>
<feature type="region of interest" description="Disordered" evidence="2">
    <location>
        <begin position="217"/>
        <end position="238"/>
    </location>
</feature>
<sequence>MTAVHLEWVLDTVHGADYFRRWHRDRDISGGLLIHKASHHFDLVGWWVDDVPTTVTAHTSRRFYGEENTPDGPTRPARGTPGAPDGPTGRTASDPFLLDLNDDPRLAALYLEAEQHDGYRRDQDVFGPGVTIDDTMSVLVGYSRGATLTYSLTAYGPWEGYRVSVTGTEGRAELEVVERAAIVLADGQRPVVDPSAVADATPDAVRHRGDRLVVQTHWGPRARSRSRRAPAPTAAATP</sequence>
<dbReference type="Gene3D" id="3.30.360.10">
    <property type="entry name" value="Dihydrodipicolinate Reductase, domain 2"/>
    <property type="match status" value="1"/>
</dbReference>
<protein>
    <recommendedName>
        <fullName evidence="3">Gfo/Idh/MocA-like oxidoreductase C-terminal domain-containing protein</fullName>
    </recommendedName>
</protein>
<reference evidence="5" key="1">
    <citation type="journal article" date="2019" name="Int. J. Syst. Evol. Microbiol.">
        <title>The Global Catalogue of Microorganisms (GCM) 10K type strain sequencing project: providing services to taxonomists for standard genome sequencing and annotation.</title>
        <authorList>
            <consortium name="The Broad Institute Genomics Platform"/>
            <consortium name="The Broad Institute Genome Sequencing Center for Infectious Disease"/>
            <person name="Wu L."/>
            <person name="Ma J."/>
        </authorList>
    </citation>
    <scope>NUCLEOTIDE SEQUENCE [LARGE SCALE GENOMIC DNA]</scope>
    <source>
        <strain evidence="5">NBRC 108565</strain>
    </source>
</reference>
<evidence type="ECO:0000313" key="4">
    <source>
        <dbReference type="EMBL" id="BDZ41356.1"/>
    </source>
</evidence>
<evidence type="ECO:0000256" key="2">
    <source>
        <dbReference type="SAM" id="MobiDB-lite"/>
    </source>
</evidence>
<feature type="domain" description="Gfo/Idh/MocA-like oxidoreductase C-terminal" evidence="3">
    <location>
        <begin position="3"/>
        <end position="182"/>
    </location>
</feature>
<proteinExistence type="inferred from homology"/>
<dbReference type="PANTHER" id="PTHR43377:SF2">
    <property type="entry name" value="BINDING ROSSMANN FOLD OXIDOREDUCTASE, PUTATIVE (AFU_ORTHOLOGUE AFUA_4G00560)-RELATED"/>
    <property type="match status" value="1"/>
</dbReference>
<dbReference type="Pfam" id="PF02894">
    <property type="entry name" value="GFO_IDH_MocA_C"/>
    <property type="match status" value="1"/>
</dbReference>
<evidence type="ECO:0000259" key="3">
    <source>
        <dbReference type="Pfam" id="PF02894"/>
    </source>
</evidence>
<dbReference type="RefSeq" id="WP_350227662.1">
    <property type="nucleotide sequence ID" value="NZ_AP027729.1"/>
</dbReference>
<dbReference type="EMBL" id="AP027729">
    <property type="protein sequence ID" value="BDZ41356.1"/>
    <property type="molecule type" value="Genomic_DNA"/>
</dbReference>
<feature type="region of interest" description="Disordered" evidence="2">
    <location>
        <begin position="59"/>
        <end position="95"/>
    </location>
</feature>
<dbReference type="SUPFAM" id="SSF55347">
    <property type="entry name" value="Glyceraldehyde-3-phosphate dehydrogenase-like, C-terminal domain"/>
    <property type="match status" value="1"/>
</dbReference>
<keyword evidence="5" id="KW-1185">Reference proteome</keyword>
<feature type="compositionally biased region" description="Low complexity" evidence="2">
    <location>
        <begin position="229"/>
        <end position="238"/>
    </location>
</feature>
<dbReference type="Proteomes" id="UP001321475">
    <property type="component" value="Chromosome"/>
</dbReference>
<dbReference type="InterPro" id="IPR004104">
    <property type="entry name" value="Gfo/Idh/MocA-like_OxRdtase_C"/>
</dbReference>
<evidence type="ECO:0000313" key="5">
    <source>
        <dbReference type="Proteomes" id="UP001321475"/>
    </source>
</evidence>